<dbReference type="AlphaFoldDB" id="A0A813ASY4"/>
<gene>
    <name evidence="2" type="ORF">SNEC2469_LOCUS28774</name>
</gene>
<feature type="region of interest" description="Disordered" evidence="1">
    <location>
        <begin position="132"/>
        <end position="154"/>
    </location>
</feature>
<keyword evidence="3" id="KW-1185">Reference proteome</keyword>
<accession>A0A813ASY4</accession>
<evidence type="ECO:0000313" key="3">
    <source>
        <dbReference type="Proteomes" id="UP000601435"/>
    </source>
</evidence>
<name>A0A813ASY4_9DINO</name>
<reference evidence="2" key="1">
    <citation type="submission" date="2021-02" db="EMBL/GenBank/DDBJ databases">
        <authorList>
            <person name="Dougan E. K."/>
            <person name="Rhodes N."/>
            <person name="Thang M."/>
            <person name="Chan C."/>
        </authorList>
    </citation>
    <scope>NUCLEOTIDE SEQUENCE</scope>
</reference>
<organism evidence="2 3">
    <name type="scientific">Symbiodinium necroappetens</name>
    <dbReference type="NCBI Taxonomy" id="1628268"/>
    <lineage>
        <taxon>Eukaryota</taxon>
        <taxon>Sar</taxon>
        <taxon>Alveolata</taxon>
        <taxon>Dinophyceae</taxon>
        <taxon>Suessiales</taxon>
        <taxon>Symbiodiniaceae</taxon>
        <taxon>Symbiodinium</taxon>
    </lineage>
</organism>
<dbReference type="Proteomes" id="UP000601435">
    <property type="component" value="Unassembled WGS sequence"/>
</dbReference>
<protein>
    <submittedName>
        <fullName evidence="2">Uncharacterized protein</fullName>
    </submittedName>
</protein>
<evidence type="ECO:0000313" key="2">
    <source>
        <dbReference type="EMBL" id="CAE7879058.1"/>
    </source>
</evidence>
<feature type="compositionally biased region" description="Polar residues" evidence="1">
    <location>
        <begin position="134"/>
        <end position="154"/>
    </location>
</feature>
<comment type="caution">
    <text evidence="2">The sequence shown here is derived from an EMBL/GenBank/DDBJ whole genome shotgun (WGS) entry which is preliminary data.</text>
</comment>
<evidence type="ECO:0000256" key="1">
    <source>
        <dbReference type="SAM" id="MobiDB-lite"/>
    </source>
</evidence>
<sequence length="154" mass="16829">GVQIFLRARCSLICIRPLLGSCKFQHQFGLNRIHALHAVDGLQDDLDMIADGRRRAVEASPSDSILHQRTVGERRHCKRGIRSGASGNGRRHPLKLRNLGAKVAVVELFLGDVVRVSLAALHVELLVHSIPASPGTQDKASRQSNQGITTSHCH</sequence>
<feature type="non-terminal residue" evidence="2">
    <location>
        <position position="1"/>
    </location>
</feature>
<dbReference type="EMBL" id="CAJNJA010063252">
    <property type="protein sequence ID" value="CAE7879058.1"/>
    <property type="molecule type" value="Genomic_DNA"/>
</dbReference>
<proteinExistence type="predicted"/>